<sequence length="491" mass="50813">MNHPSRLLLFPLLCCALPALAADSPGLAARIAAVETGLQPAVAIAGAPPVKRRLADEMARLGVPGASIAVIHAGEIEWAKGYGVVTPGGPTVTPATLFQAGSISKPVTALAALKLVEHGTLALDADINGYTRWWKLPNNVDASPVTLRQLLSHTAGTTVHGFPGYAAGAKVPTLVQLLNGAAPSNSRGVHVSTKPGTKWRYSGGGYEVIQYVIEERTKGGMKGDTKGGTKGDFARLLHDAVLAPLAMNDSTFAQPLPPALLARAALPHDAAGKPIAGGPHTYPELAAAGLWSTPSDLAKLAIEVKLSAAGQSNKVLSQSMTQLMLTPVLENFGLGWRIDGTGQAQSFSHGGANAGYQNVLVAYTERGDGVVVMTNGDRGGELAGDLVRAVATAYEWPTQRAKVRTAIATPAAALAALPGKYVIDGMGDFTIARSGDGLTVALRDGATEALHAAPDGSWFVTSMEAQLRFAPTNDRGRITAPGLDTAFDKAK</sequence>
<keyword evidence="1" id="KW-0732">Signal</keyword>
<dbReference type="EMBL" id="CP035913">
    <property type="protein sequence ID" value="QBE65314.1"/>
    <property type="molecule type" value="Genomic_DNA"/>
</dbReference>
<dbReference type="RefSeq" id="WP_130188425.1">
    <property type="nucleotide sequence ID" value="NZ_CP035913.1"/>
</dbReference>
<feature type="chain" id="PRO_5020743103" evidence="1">
    <location>
        <begin position="22"/>
        <end position="491"/>
    </location>
</feature>
<dbReference type="AlphaFoldDB" id="A0A4P6L1V5"/>
<name>A0A4P6L1V5_9BURK</name>
<keyword evidence="3" id="KW-0378">Hydrolase</keyword>
<evidence type="ECO:0000256" key="1">
    <source>
        <dbReference type="SAM" id="SignalP"/>
    </source>
</evidence>
<protein>
    <submittedName>
        <fullName evidence="3">Class A beta-lactamase-related serine hydrolase</fullName>
    </submittedName>
</protein>
<accession>A0A4P6L1V5</accession>
<dbReference type="PANTHER" id="PTHR46825">
    <property type="entry name" value="D-ALANYL-D-ALANINE-CARBOXYPEPTIDASE/ENDOPEPTIDASE AMPH"/>
    <property type="match status" value="1"/>
</dbReference>
<evidence type="ECO:0000313" key="3">
    <source>
        <dbReference type="EMBL" id="QBE65314.1"/>
    </source>
</evidence>
<reference evidence="3 4" key="1">
    <citation type="submission" date="2019-02" db="EMBL/GenBank/DDBJ databases">
        <title>Draft Genome Sequences of Six Type Strains of the Genus Massilia.</title>
        <authorList>
            <person name="Miess H."/>
            <person name="Frediansyhah A."/>
            <person name="Gross H."/>
        </authorList>
    </citation>
    <scope>NUCLEOTIDE SEQUENCE [LARGE SCALE GENOMIC DNA]</scope>
    <source>
        <strain evidence="3 4">DSM 17473</strain>
    </source>
</reference>
<feature type="signal peptide" evidence="1">
    <location>
        <begin position="1"/>
        <end position="21"/>
    </location>
</feature>
<dbReference type="InterPro" id="IPR012338">
    <property type="entry name" value="Beta-lactam/transpept-like"/>
</dbReference>
<feature type="domain" description="Beta-lactamase-related" evidence="2">
    <location>
        <begin position="51"/>
        <end position="389"/>
    </location>
</feature>
<proteinExistence type="predicted"/>
<dbReference type="SUPFAM" id="SSF56601">
    <property type="entry name" value="beta-lactamase/transpeptidase-like"/>
    <property type="match status" value="1"/>
</dbReference>
<dbReference type="Pfam" id="PF00144">
    <property type="entry name" value="Beta-lactamase"/>
    <property type="match status" value="1"/>
</dbReference>
<gene>
    <name evidence="3" type="ORF">EWM63_21845</name>
</gene>
<dbReference type="Gene3D" id="3.40.710.10">
    <property type="entry name" value="DD-peptidase/beta-lactamase superfamily"/>
    <property type="match status" value="1"/>
</dbReference>
<keyword evidence="4" id="KW-1185">Reference proteome</keyword>
<dbReference type="InterPro" id="IPR001466">
    <property type="entry name" value="Beta-lactam-related"/>
</dbReference>
<dbReference type="GO" id="GO:0016787">
    <property type="term" value="F:hydrolase activity"/>
    <property type="evidence" value="ECO:0007669"/>
    <property type="project" value="UniProtKB-KW"/>
</dbReference>
<dbReference type="KEGG" id="plue:EWM63_21845"/>
<dbReference type="InterPro" id="IPR050491">
    <property type="entry name" value="AmpC-like"/>
</dbReference>
<dbReference type="OrthoDB" id="9799367at2"/>
<dbReference type="Proteomes" id="UP000290637">
    <property type="component" value="Chromosome"/>
</dbReference>
<dbReference type="PANTHER" id="PTHR46825:SF12">
    <property type="entry name" value="PENICILLIN-BINDING PROTEIN 4"/>
    <property type="match status" value="1"/>
</dbReference>
<organism evidence="3 4">
    <name type="scientific">Pseudoduganella lutea</name>
    <dbReference type="NCBI Taxonomy" id="321985"/>
    <lineage>
        <taxon>Bacteria</taxon>
        <taxon>Pseudomonadati</taxon>
        <taxon>Pseudomonadota</taxon>
        <taxon>Betaproteobacteria</taxon>
        <taxon>Burkholderiales</taxon>
        <taxon>Oxalobacteraceae</taxon>
        <taxon>Telluria group</taxon>
        <taxon>Pseudoduganella</taxon>
    </lineage>
</organism>
<evidence type="ECO:0000313" key="4">
    <source>
        <dbReference type="Proteomes" id="UP000290637"/>
    </source>
</evidence>
<evidence type="ECO:0000259" key="2">
    <source>
        <dbReference type="Pfam" id="PF00144"/>
    </source>
</evidence>